<protein>
    <submittedName>
        <fullName evidence="2">Uncharacterized protein</fullName>
    </submittedName>
</protein>
<evidence type="ECO:0000256" key="1">
    <source>
        <dbReference type="SAM" id="MobiDB-lite"/>
    </source>
</evidence>
<accession>S4PH28</accession>
<reference evidence="2" key="1">
    <citation type="journal article" date="2013" name="BMC Genomics">
        <title>Unscrambling butterfly oogenesis.</title>
        <authorList>
            <person name="Carter J.M."/>
            <person name="Baker S.C."/>
            <person name="Pink R."/>
            <person name="Carter D.R."/>
            <person name="Collins A."/>
            <person name="Tomlin J."/>
            <person name="Gibbs M."/>
            <person name="Breuker C.J."/>
        </authorList>
    </citation>
    <scope>NUCLEOTIDE SEQUENCE</scope>
    <source>
        <tissue evidence="2">Ovary</tissue>
    </source>
</reference>
<organism evidence="2">
    <name type="scientific">Pararge aegeria</name>
    <name type="common">speckled wood butterfly</name>
    <dbReference type="NCBI Taxonomy" id="116150"/>
    <lineage>
        <taxon>Eukaryota</taxon>
        <taxon>Metazoa</taxon>
        <taxon>Ecdysozoa</taxon>
        <taxon>Arthropoda</taxon>
        <taxon>Hexapoda</taxon>
        <taxon>Insecta</taxon>
        <taxon>Pterygota</taxon>
        <taxon>Neoptera</taxon>
        <taxon>Endopterygota</taxon>
        <taxon>Lepidoptera</taxon>
        <taxon>Glossata</taxon>
        <taxon>Ditrysia</taxon>
        <taxon>Papilionoidea</taxon>
        <taxon>Nymphalidae</taxon>
        <taxon>Satyrinae</taxon>
        <taxon>Satyrini</taxon>
        <taxon>Parargina</taxon>
        <taxon>Pararge</taxon>
    </lineage>
</organism>
<evidence type="ECO:0000313" key="2">
    <source>
        <dbReference type="EMBL" id="JAA86610.1"/>
    </source>
</evidence>
<sequence>MEFQLFLFAFRYFHIMALFDIFGDHLALQTKKHVSRQPLSNIENMGKMVTTGPIKPNEPAKSMKKGGEPKKSFLSNTGKALQSTPRAAFTPKANNVLPFIYHDETNTLEKGYSVEDLEFTKPLYRNDNSHKDALDFLPMPELQKAKHVLPPNTPPPVIARHNMDFDCSYQDEFFTDDFSNESIPDDDLGLPELY</sequence>
<reference evidence="2" key="2">
    <citation type="submission" date="2013-05" db="EMBL/GenBank/DDBJ databases">
        <authorList>
            <person name="Carter J.-M."/>
            <person name="Baker S.C."/>
            <person name="Pink R."/>
            <person name="Carter D.R.F."/>
            <person name="Collins A."/>
            <person name="Tomlin J."/>
            <person name="Gibbs M."/>
            <person name="Breuker C.J."/>
        </authorList>
    </citation>
    <scope>NUCLEOTIDE SEQUENCE</scope>
    <source>
        <tissue evidence="2">Ovary</tissue>
    </source>
</reference>
<dbReference type="AlphaFoldDB" id="S4PH28"/>
<proteinExistence type="predicted"/>
<name>S4PH28_9NEOP</name>
<dbReference type="EMBL" id="GAIX01005950">
    <property type="protein sequence ID" value="JAA86610.1"/>
    <property type="molecule type" value="Transcribed_RNA"/>
</dbReference>
<feature type="region of interest" description="Disordered" evidence="1">
    <location>
        <begin position="47"/>
        <end position="69"/>
    </location>
</feature>